<keyword evidence="3 5" id="KW-1133">Transmembrane helix</keyword>
<evidence type="ECO:0000256" key="5">
    <source>
        <dbReference type="SAM" id="Phobius"/>
    </source>
</evidence>
<evidence type="ECO:0000256" key="4">
    <source>
        <dbReference type="ARBA" id="ARBA00023136"/>
    </source>
</evidence>
<protein>
    <submittedName>
        <fullName evidence="7">Transporter, major facilitator family protein</fullName>
    </submittedName>
</protein>
<evidence type="ECO:0000256" key="3">
    <source>
        <dbReference type="ARBA" id="ARBA00022989"/>
    </source>
</evidence>
<dbReference type="SUPFAM" id="SSF103473">
    <property type="entry name" value="MFS general substrate transporter"/>
    <property type="match status" value="1"/>
</dbReference>
<dbReference type="RefSeq" id="WP_009142976.1">
    <property type="nucleotide sequence ID" value="NZ_GL830973.1"/>
</dbReference>
<dbReference type="CDD" id="cd17393">
    <property type="entry name" value="MFS_MosC_like"/>
    <property type="match status" value="1"/>
</dbReference>
<feature type="transmembrane region" description="Helical" evidence="5">
    <location>
        <begin position="57"/>
        <end position="79"/>
    </location>
</feature>
<keyword evidence="4 5" id="KW-0472">Membrane</keyword>
<dbReference type="eggNOG" id="COG0738">
    <property type="taxonomic scope" value="Bacteria"/>
</dbReference>
<comment type="caution">
    <text evidence="7">The sequence shown here is derived from an EMBL/GenBank/DDBJ whole genome shotgun (WGS) entry which is preliminary data.</text>
</comment>
<dbReference type="PANTHER" id="PTHR23514">
    <property type="entry name" value="BYPASS OF STOP CODON PROTEIN 6"/>
    <property type="match status" value="1"/>
</dbReference>
<name>E8LJC5_SUCHY</name>
<dbReference type="AlphaFoldDB" id="E8LJC5"/>
<dbReference type="EMBL" id="AEVO01000036">
    <property type="protein sequence ID" value="EFY07396.1"/>
    <property type="molecule type" value="Genomic_DNA"/>
</dbReference>
<dbReference type="InterPro" id="IPR011701">
    <property type="entry name" value="MFS"/>
</dbReference>
<dbReference type="GO" id="GO:0022857">
    <property type="term" value="F:transmembrane transporter activity"/>
    <property type="evidence" value="ECO:0007669"/>
    <property type="project" value="InterPro"/>
</dbReference>
<reference evidence="7 8" key="1">
    <citation type="submission" date="2011-01" db="EMBL/GenBank/DDBJ databases">
        <authorList>
            <person name="Weinstock G."/>
            <person name="Sodergren E."/>
            <person name="Clifton S."/>
            <person name="Fulton L."/>
            <person name="Fulton B."/>
            <person name="Courtney L."/>
            <person name="Fronick C."/>
            <person name="Harrison M."/>
            <person name="Strong C."/>
            <person name="Farmer C."/>
            <person name="Delahaunty K."/>
            <person name="Markovic C."/>
            <person name="Hall O."/>
            <person name="Minx P."/>
            <person name="Tomlinson C."/>
            <person name="Mitreva M."/>
            <person name="Hou S."/>
            <person name="Chen J."/>
            <person name="Wollam A."/>
            <person name="Pepin K.H."/>
            <person name="Johnson M."/>
            <person name="Bhonagiri V."/>
            <person name="Zhang X."/>
            <person name="Suruliraj S."/>
            <person name="Warren W."/>
            <person name="Chinwalla A."/>
            <person name="Mardis E.R."/>
            <person name="Wilson R.K."/>
        </authorList>
    </citation>
    <scope>NUCLEOTIDE SEQUENCE [LARGE SCALE GENOMIC DNA]</scope>
    <source>
        <strain evidence="8">DSM 22608 / JCM 16073 / KCTC 15190 / YIT 12066</strain>
    </source>
</reference>
<dbReference type="GO" id="GO:0016020">
    <property type="term" value="C:membrane"/>
    <property type="evidence" value="ECO:0007669"/>
    <property type="project" value="UniProtKB-SubCell"/>
</dbReference>
<feature type="transmembrane region" description="Helical" evidence="5">
    <location>
        <begin position="111"/>
        <end position="136"/>
    </location>
</feature>
<comment type="subcellular location">
    <subcellularLocation>
        <location evidence="1">Membrane</location>
        <topology evidence="1">Multi-pass membrane protein</topology>
    </subcellularLocation>
</comment>
<gene>
    <name evidence="7" type="ORF">HMPREF9444_00763</name>
</gene>
<evidence type="ECO:0000256" key="2">
    <source>
        <dbReference type="ARBA" id="ARBA00022692"/>
    </source>
</evidence>
<feature type="transmembrane region" description="Helical" evidence="5">
    <location>
        <begin position="340"/>
        <end position="361"/>
    </location>
</feature>
<dbReference type="PANTHER" id="PTHR23514:SF13">
    <property type="entry name" value="INNER MEMBRANE PROTEIN YBJJ"/>
    <property type="match status" value="1"/>
</dbReference>
<keyword evidence="2 5" id="KW-0812">Transmembrane</keyword>
<feature type="transmembrane region" description="Helical" evidence="5">
    <location>
        <begin position="24"/>
        <end position="45"/>
    </location>
</feature>
<evidence type="ECO:0000313" key="7">
    <source>
        <dbReference type="EMBL" id="EFY07396.1"/>
    </source>
</evidence>
<feature type="transmembrane region" description="Helical" evidence="5">
    <location>
        <begin position="254"/>
        <end position="273"/>
    </location>
</feature>
<dbReference type="InterPro" id="IPR036259">
    <property type="entry name" value="MFS_trans_sf"/>
</dbReference>
<feature type="domain" description="Major facilitator superfamily (MFS) profile" evidence="6">
    <location>
        <begin position="21"/>
        <end position="396"/>
    </location>
</feature>
<feature type="transmembrane region" description="Helical" evidence="5">
    <location>
        <begin position="309"/>
        <end position="328"/>
    </location>
</feature>
<sequence length="397" mass="43407">MLLKALEILGIKQRRITPRHHIRVARIGYFLAGFSIACWAPLIPYVQVILNLSTADVTKLVFCMGAGSICGMILAGFLTQKVGSKITYALSSLGTSLTLVILSFIPSFHIVFITLLFFGISVGCLEVGINIYGAFLERRYKLRLMSPLHAYYSLGEVLGSALIIILLSLNLPPHFAITSLIAILYLTAVYYVPCTLNIKDNKNCIQNKNKKITLPCYPVTYLALITALIFIVGGAMVDWSGLYVSIEGNISLKYAAFGYTLVSLCMLICRIYGSKIIFSFGPFKTAFYGAVMCSVGLFIVVLFPNLIMMFIGFCCIGLGMSNITPLSLSTAAKQNKMPIVSAVSFISVSGYTALLLGPALLGTIAQLFTLKGTFIFLGLITVITCLLIFLIRKEYEN</sequence>
<dbReference type="OrthoDB" id="9810941at2"/>
<evidence type="ECO:0000259" key="6">
    <source>
        <dbReference type="PROSITE" id="PS50850"/>
    </source>
</evidence>
<feature type="transmembrane region" description="Helical" evidence="5">
    <location>
        <begin position="285"/>
        <end position="303"/>
    </location>
</feature>
<accession>E8LJC5</accession>
<feature type="transmembrane region" description="Helical" evidence="5">
    <location>
        <begin position="86"/>
        <end position="105"/>
    </location>
</feature>
<dbReference type="Proteomes" id="UP000018458">
    <property type="component" value="Unassembled WGS sequence"/>
</dbReference>
<organism evidence="7 8">
    <name type="scientific">Succinatimonas hippei (strain DSM 22608 / JCM 16073 / KCTC 15190 / YIT 12066)</name>
    <dbReference type="NCBI Taxonomy" id="762983"/>
    <lineage>
        <taxon>Bacteria</taxon>
        <taxon>Pseudomonadati</taxon>
        <taxon>Pseudomonadota</taxon>
        <taxon>Gammaproteobacteria</taxon>
        <taxon>Aeromonadales</taxon>
        <taxon>Succinivibrionaceae</taxon>
        <taxon>Succinatimonas</taxon>
    </lineage>
</organism>
<feature type="transmembrane region" description="Helical" evidence="5">
    <location>
        <begin position="148"/>
        <end position="169"/>
    </location>
</feature>
<dbReference type="HOGENOM" id="CLU_035309_1_1_6"/>
<dbReference type="Gene3D" id="1.20.1250.20">
    <property type="entry name" value="MFS general substrate transporter like domains"/>
    <property type="match status" value="2"/>
</dbReference>
<feature type="transmembrane region" description="Helical" evidence="5">
    <location>
        <begin position="219"/>
        <end position="242"/>
    </location>
</feature>
<keyword evidence="8" id="KW-1185">Reference proteome</keyword>
<evidence type="ECO:0000256" key="1">
    <source>
        <dbReference type="ARBA" id="ARBA00004141"/>
    </source>
</evidence>
<dbReference type="InterPro" id="IPR020846">
    <property type="entry name" value="MFS_dom"/>
</dbReference>
<feature type="transmembrane region" description="Helical" evidence="5">
    <location>
        <begin position="373"/>
        <end position="391"/>
    </location>
</feature>
<dbReference type="PROSITE" id="PS50850">
    <property type="entry name" value="MFS"/>
    <property type="match status" value="1"/>
</dbReference>
<proteinExistence type="predicted"/>
<dbReference type="InterPro" id="IPR051788">
    <property type="entry name" value="MFS_Transporter"/>
</dbReference>
<feature type="transmembrane region" description="Helical" evidence="5">
    <location>
        <begin position="175"/>
        <end position="198"/>
    </location>
</feature>
<evidence type="ECO:0000313" key="8">
    <source>
        <dbReference type="Proteomes" id="UP000018458"/>
    </source>
</evidence>
<dbReference type="STRING" id="762983.HMPREF9444_00763"/>
<dbReference type="Pfam" id="PF07690">
    <property type="entry name" value="MFS_1"/>
    <property type="match status" value="1"/>
</dbReference>